<dbReference type="InterPro" id="IPR006527">
    <property type="entry name" value="F-box-assoc_dom_typ1"/>
</dbReference>
<dbReference type="AlphaFoldDB" id="V4LCK7"/>
<dbReference type="SUPFAM" id="SSF81383">
    <property type="entry name" value="F-box domain"/>
    <property type="match status" value="1"/>
</dbReference>
<dbReference type="InterPro" id="IPR001810">
    <property type="entry name" value="F-box_dom"/>
</dbReference>
<accession>V4LCK7</accession>
<dbReference type="Gramene" id="ESQ48170">
    <property type="protein sequence ID" value="ESQ48170"/>
    <property type="gene ID" value="EUTSA_v10020988mg"/>
</dbReference>
<dbReference type="InterPro" id="IPR050796">
    <property type="entry name" value="SCF_F-box_component"/>
</dbReference>
<dbReference type="Pfam" id="PF07734">
    <property type="entry name" value="FBA_1"/>
    <property type="match status" value="2"/>
</dbReference>
<proteinExistence type="predicted"/>
<dbReference type="InterPro" id="IPR017451">
    <property type="entry name" value="F-box-assoc_interact_dom"/>
</dbReference>
<evidence type="ECO:0000259" key="1">
    <source>
        <dbReference type="PROSITE" id="PS50181"/>
    </source>
</evidence>
<keyword evidence="3" id="KW-1185">Reference proteome</keyword>
<reference evidence="2 3" key="1">
    <citation type="journal article" date="2013" name="Front. Plant Sci.">
        <title>The Reference Genome of the Halophytic Plant Eutrema salsugineum.</title>
        <authorList>
            <person name="Yang R."/>
            <person name="Jarvis D.E."/>
            <person name="Chen H."/>
            <person name="Beilstein M.A."/>
            <person name="Grimwood J."/>
            <person name="Jenkins J."/>
            <person name="Shu S."/>
            <person name="Prochnik S."/>
            <person name="Xin M."/>
            <person name="Ma C."/>
            <person name="Schmutz J."/>
            <person name="Wing R.A."/>
            <person name="Mitchell-Olds T."/>
            <person name="Schumaker K.S."/>
            <person name="Wang X."/>
        </authorList>
    </citation>
    <scope>NUCLEOTIDE SEQUENCE [LARGE SCALE GENOMIC DNA]</scope>
</reference>
<dbReference type="STRING" id="72664.V4LCK7"/>
<dbReference type="OMA" id="REMIVLM"/>
<dbReference type="PANTHER" id="PTHR31672:SF13">
    <property type="entry name" value="F-BOX PROTEIN CPR30-LIKE"/>
    <property type="match status" value="1"/>
</dbReference>
<dbReference type="PANTHER" id="PTHR31672">
    <property type="entry name" value="BNACNNG10540D PROTEIN"/>
    <property type="match status" value="1"/>
</dbReference>
<gene>
    <name evidence="2" type="ORF">EUTSA_v10020988mg</name>
</gene>
<dbReference type="NCBIfam" id="TIGR01640">
    <property type="entry name" value="F_box_assoc_1"/>
    <property type="match status" value="2"/>
</dbReference>
<protein>
    <recommendedName>
        <fullName evidence="1">F-box domain-containing protein</fullName>
    </recommendedName>
</protein>
<evidence type="ECO:0000313" key="3">
    <source>
        <dbReference type="Proteomes" id="UP000030689"/>
    </source>
</evidence>
<dbReference type="KEGG" id="eus:EUTSA_v10020988mg"/>
<organism evidence="2 3">
    <name type="scientific">Eutrema salsugineum</name>
    <name type="common">Saltwater cress</name>
    <name type="synonym">Sisymbrium salsugineum</name>
    <dbReference type="NCBI Taxonomy" id="72664"/>
    <lineage>
        <taxon>Eukaryota</taxon>
        <taxon>Viridiplantae</taxon>
        <taxon>Streptophyta</taxon>
        <taxon>Embryophyta</taxon>
        <taxon>Tracheophyta</taxon>
        <taxon>Spermatophyta</taxon>
        <taxon>Magnoliopsida</taxon>
        <taxon>eudicotyledons</taxon>
        <taxon>Gunneridae</taxon>
        <taxon>Pentapetalae</taxon>
        <taxon>rosids</taxon>
        <taxon>malvids</taxon>
        <taxon>Brassicales</taxon>
        <taxon>Brassicaceae</taxon>
        <taxon>Eutremeae</taxon>
        <taxon>Eutrema</taxon>
    </lineage>
</organism>
<sequence length="365" mass="42118">MMISDLPRELESEILSRVPVTFVKQLRIACKRWDAFSKDPSFIKKNLGKAATQMVLKVDRSVYSFSFDLRGISSEYVQSIEITGKLKSVKDSKDVEVSEIFHCEGLLLCKTKENRLVVWNPCTGQTRWIPSSRLSRPKYFLGYEKSNKKPCVSYKILSCSYYRTDQNLTASKFEIYDFNYDSWRGNTYWLASDGRGDSLVNFILRFDFTTVTFGRLPLPFESDGDPDLVAALSVVREEKLAVLHQPFENFDFKMKIWLANTKTDDAEDYSWSEFLEVDFDELGLNGMTRVMSFLVDEENKTVMCCDKDDEDGGRTRLYIAGEDIYKQVYREPTRRPRSLDPLLVSYVPTLVQIPAMQRSPGGRTD</sequence>
<evidence type="ECO:0000313" key="2">
    <source>
        <dbReference type="EMBL" id="ESQ48170.1"/>
    </source>
</evidence>
<dbReference type="InterPro" id="IPR036047">
    <property type="entry name" value="F-box-like_dom_sf"/>
</dbReference>
<dbReference type="PROSITE" id="PS50181">
    <property type="entry name" value="FBOX"/>
    <property type="match status" value="1"/>
</dbReference>
<dbReference type="EMBL" id="KI517408">
    <property type="protein sequence ID" value="ESQ48170.1"/>
    <property type="molecule type" value="Genomic_DNA"/>
</dbReference>
<name>V4LCK7_EUTSA</name>
<dbReference type="Proteomes" id="UP000030689">
    <property type="component" value="Unassembled WGS sequence"/>
</dbReference>
<feature type="domain" description="F-box" evidence="1">
    <location>
        <begin position="1"/>
        <end position="46"/>
    </location>
</feature>